<dbReference type="EMBL" id="RBPJ01000356">
    <property type="protein sequence ID" value="RMN86478.1"/>
    <property type="molecule type" value="Genomic_DNA"/>
</dbReference>
<evidence type="ECO:0000313" key="4">
    <source>
        <dbReference type="EMBL" id="RMN86033.1"/>
    </source>
</evidence>
<dbReference type="SMART" id="SM00448">
    <property type="entry name" value="REC"/>
    <property type="match status" value="1"/>
</dbReference>
<keyword evidence="1 2" id="KW-0597">Phosphoprotein</keyword>
<dbReference type="SUPFAM" id="SSF52172">
    <property type="entry name" value="CheY-like"/>
    <property type="match status" value="1"/>
</dbReference>
<sequence length="155" mass="17172">MIAYRTGSVMLSQQSRMPDIQRWFSSNPIQGFKESTMPDAASTILVVEDDTIVRMLIVDVLEELEYTVLEAEDATSALKLVMDSGNRIDLLMTDQGLPDMKGTALAKKVIELRPDLPVLFASGYSENIDVPPGMHSIGKPFSIDQLRDKVKSILV</sequence>
<gene>
    <name evidence="5" type="ORF">ALQ51_100174</name>
    <name evidence="4" type="ORF">ALQ53_03924</name>
</gene>
<accession>A0A3M3QQG6</accession>
<protein>
    <submittedName>
        <fullName evidence="4 5">Response regulator</fullName>
    </submittedName>
</protein>
<organism evidence="5 7">
    <name type="scientific">Pseudomonas cannabina</name>
    <dbReference type="NCBI Taxonomy" id="86840"/>
    <lineage>
        <taxon>Bacteria</taxon>
        <taxon>Pseudomonadati</taxon>
        <taxon>Pseudomonadota</taxon>
        <taxon>Gammaproteobacteria</taxon>
        <taxon>Pseudomonadales</taxon>
        <taxon>Pseudomonadaceae</taxon>
        <taxon>Pseudomonas</taxon>
    </lineage>
</organism>
<evidence type="ECO:0000259" key="3">
    <source>
        <dbReference type="PROSITE" id="PS50110"/>
    </source>
</evidence>
<dbReference type="PANTHER" id="PTHR44591">
    <property type="entry name" value="STRESS RESPONSE REGULATOR PROTEIN 1"/>
    <property type="match status" value="1"/>
</dbReference>
<dbReference type="InterPro" id="IPR011006">
    <property type="entry name" value="CheY-like_superfamily"/>
</dbReference>
<dbReference type="Proteomes" id="UP000270524">
    <property type="component" value="Unassembled WGS sequence"/>
</dbReference>
<dbReference type="Pfam" id="PF00072">
    <property type="entry name" value="Response_reg"/>
    <property type="match status" value="1"/>
</dbReference>
<dbReference type="Proteomes" id="UP000269335">
    <property type="component" value="Unassembled WGS sequence"/>
</dbReference>
<evidence type="ECO:0000313" key="6">
    <source>
        <dbReference type="Proteomes" id="UP000269335"/>
    </source>
</evidence>
<dbReference type="Gene3D" id="3.40.50.2300">
    <property type="match status" value="1"/>
</dbReference>
<dbReference type="InterPro" id="IPR001789">
    <property type="entry name" value="Sig_transdc_resp-reg_receiver"/>
</dbReference>
<dbReference type="EMBL" id="RBPH01000005">
    <property type="protein sequence ID" value="RMN86033.1"/>
    <property type="molecule type" value="Genomic_DNA"/>
</dbReference>
<reference evidence="6 7" key="1">
    <citation type="submission" date="2018-08" db="EMBL/GenBank/DDBJ databases">
        <title>Recombination of ecologically and evolutionarily significant loci maintains genetic cohesion in the Pseudomonas syringae species complex.</title>
        <authorList>
            <person name="Dillon M."/>
            <person name="Thakur S."/>
            <person name="Almeida R.N.D."/>
            <person name="Weir B.S."/>
            <person name="Guttman D.S."/>
        </authorList>
    </citation>
    <scope>NUCLEOTIDE SEQUENCE [LARGE SCALE GENOMIC DNA]</scope>
    <source>
        <strain evidence="4 6">ICMP 15201</strain>
        <strain evidence="5 7">ICMP 15203</strain>
    </source>
</reference>
<dbReference type="InterPro" id="IPR050595">
    <property type="entry name" value="Bact_response_regulator"/>
</dbReference>
<dbReference type="PROSITE" id="PS50110">
    <property type="entry name" value="RESPONSE_REGULATORY"/>
    <property type="match status" value="1"/>
</dbReference>
<name>A0A3M3QQG6_PSECA</name>
<feature type="modified residue" description="4-aspartylphosphate" evidence="2">
    <location>
        <position position="94"/>
    </location>
</feature>
<dbReference type="AlphaFoldDB" id="A0A3M3QQG6"/>
<evidence type="ECO:0000313" key="5">
    <source>
        <dbReference type="EMBL" id="RMN86478.1"/>
    </source>
</evidence>
<evidence type="ECO:0000256" key="2">
    <source>
        <dbReference type="PROSITE-ProRule" id="PRU00169"/>
    </source>
</evidence>
<comment type="caution">
    <text evidence="5">The sequence shown here is derived from an EMBL/GenBank/DDBJ whole genome shotgun (WGS) entry which is preliminary data.</text>
</comment>
<feature type="domain" description="Response regulatory" evidence="3">
    <location>
        <begin position="43"/>
        <end position="154"/>
    </location>
</feature>
<evidence type="ECO:0000256" key="1">
    <source>
        <dbReference type="ARBA" id="ARBA00022553"/>
    </source>
</evidence>
<dbReference type="GO" id="GO:0000160">
    <property type="term" value="P:phosphorelay signal transduction system"/>
    <property type="evidence" value="ECO:0007669"/>
    <property type="project" value="InterPro"/>
</dbReference>
<proteinExistence type="predicted"/>
<evidence type="ECO:0000313" key="7">
    <source>
        <dbReference type="Proteomes" id="UP000270524"/>
    </source>
</evidence>
<dbReference type="PANTHER" id="PTHR44591:SF21">
    <property type="entry name" value="TWO-COMPONENT RESPONSE REGULATOR"/>
    <property type="match status" value="1"/>
</dbReference>